<dbReference type="OrthoDB" id="1263307at2759"/>
<reference evidence="2 3" key="1">
    <citation type="submission" date="2017-06" db="EMBL/GenBank/DDBJ databases">
        <title>Comparative genomic analysis of Ambrosia Fusariam Clade fungi.</title>
        <authorList>
            <person name="Stajich J.E."/>
            <person name="Carrillo J."/>
            <person name="Kijimoto T."/>
            <person name="Eskalen A."/>
            <person name="O'Donnell K."/>
            <person name="Kasson M."/>
        </authorList>
    </citation>
    <scope>NUCLEOTIDE SEQUENCE [LARGE SCALE GENOMIC DNA]</scope>
    <source>
        <strain evidence="2">UCR3666</strain>
    </source>
</reference>
<dbReference type="InterPro" id="IPR029058">
    <property type="entry name" value="AB_hydrolase_fold"/>
</dbReference>
<protein>
    <recommendedName>
        <fullName evidence="1">AB hydrolase-1 domain-containing protein</fullName>
    </recommendedName>
</protein>
<dbReference type="InterPro" id="IPR000073">
    <property type="entry name" value="AB_hydrolase_1"/>
</dbReference>
<dbReference type="Proteomes" id="UP000277212">
    <property type="component" value="Unassembled WGS sequence"/>
</dbReference>
<keyword evidence="3" id="KW-1185">Reference proteome</keyword>
<gene>
    <name evidence="2" type="ORF">CDV36_000256</name>
</gene>
<evidence type="ECO:0000259" key="1">
    <source>
        <dbReference type="Pfam" id="PF12697"/>
    </source>
</evidence>
<organism evidence="2 3">
    <name type="scientific">Fusarium kuroshium</name>
    <dbReference type="NCBI Taxonomy" id="2010991"/>
    <lineage>
        <taxon>Eukaryota</taxon>
        <taxon>Fungi</taxon>
        <taxon>Dikarya</taxon>
        <taxon>Ascomycota</taxon>
        <taxon>Pezizomycotina</taxon>
        <taxon>Sordariomycetes</taxon>
        <taxon>Hypocreomycetidae</taxon>
        <taxon>Hypocreales</taxon>
        <taxon>Nectriaceae</taxon>
        <taxon>Fusarium</taxon>
        <taxon>Fusarium solani species complex</taxon>
    </lineage>
</organism>
<evidence type="ECO:0000313" key="2">
    <source>
        <dbReference type="EMBL" id="RMJ20097.1"/>
    </source>
</evidence>
<dbReference type="AlphaFoldDB" id="A0A3M2SRA1"/>
<dbReference type="InterPro" id="IPR052897">
    <property type="entry name" value="Sec-Metab_Biosynth_Hydrolase"/>
</dbReference>
<dbReference type="STRING" id="2010991.A0A3M2SRA1"/>
<proteinExistence type="predicted"/>
<dbReference type="Gene3D" id="3.40.50.1820">
    <property type="entry name" value="alpha/beta hydrolase"/>
    <property type="match status" value="1"/>
</dbReference>
<dbReference type="SUPFAM" id="SSF53474">
    <property type="entry name" value="alpha/beta-Hydrolases"/>
    <property type="match status" value="1"/>
</dbReference>
<dbReference type="PANTHER" id="PTHR37017:SF13">
    <property type="entry name" value="AB HYDROLASE-1 DOMAIN-CONTAINING PROTEIN"/>
    <property type="match status" value="1"/>
</dbReference>
<dbReference type="Pfam" id="PF12697">
    <property type="entry name" value="Abhydrolase_6"/>
    <property type="match status" value="1"/>
</dbReference>
<dbReference type="PANTHER" id="PTHR37017">
    <property type="entry name" value="AB HYDROLASE-1 DOMAIN-CONTAINING PROTEIN-RELATED"/>
    <property type="match status" value="1"/>
</dbReference>
<sequence length="256" mass="28270">MADDKQKPIIFLVHGAWHRPLHYRPLIHALQAKGFTVLAPPLASSGYDDSVDGKTYHDDVKRVHDVLLPFLDEGRIAIGIGHSYGGVPLTVAIQGHTIAERAAKGLKGGVASAIYISATPVIAKEISMYESVGNKYTTDWLHEVSEKRLPLIPDIASDAFYFDVEKSIRDEAMAHVCHQSRAPFEVPVVCTPKDLDIPKTYVVCLNDKIFLKDIQAYVADNWGAKALEIESGHSPWLIDSHREWLVNLVGEEAAKA</sequence>
<name>A0A3M2SRA1_9HYPO</name>
<feature type="domain" description="AB hydrolase-1" evidence="1">
    <location>
        <begin position="10"/>
        <end position="246"/>
    </location>
</feature>
<dbReference type="EMBL" id="NKUJ01000002">
    <property type="protein sequence ID" value="RMJ20097.1"/>
    <property type="molecule type" value="Genomic_DNA"/>
</dbReference>
<comment type="caution">
    <text evidence="2">The sequence shown here is derived from an EMBL/GenBank/DDBJ whole genome shotgun (WGS) entry which is preliminary data.</text>
</comment>
<accession>A0A3M2SRA1</accession>
<evidence type="ECO:0000313" key="3">
    <source>
        <dbReference type="Proteomes" id="UP000277212"/>
    </source>
</evidence>